<dbReference type="InterPro" id="IPR036322">
    <property type="entry name" value="WD40_repeat_dom_sf"/>
</dbReference>
<dbReference type="PROSITE" id="PS50082">
    <property type="entry name" value="WD_REPEATS_2"/>
    <property type="match status" value="2"/>
</dbReference>
<dbReference type="SUPFAM" id="SSF50978">
    <property type="entry name" value="WD40 repeat-like"/>
    <property type="match status" value="1"/>
</dbReference>
<comment type="caution">
    <text evidence="6">The sequence shown here is derived from an EMBL/GenBank/DDBJ whole genome shotgun (WGS) entry which is preliminary data.</text>
</comment>
<dbReference type="PANTHER" id="PTHR44040:SF1">
    <property type="entry name" value="RETINOBLASTOMA-BINDING PROTEIN 5"/>
    <property type="match status" value="1"/>
</dbReference>
<keyword evidence="2 5" id="KW-0853">WD repeat</keyword>
<evidence type="ECO:0000256" key="4">
    <source>
        <dbReference type="ARBA" id="ARBA00023242"/>
    </source>
</evidence>
<dbReference type="Gene3D" id="2.130.10.10">
    <property type="entry name" value="YVTN repeat-like/Quinoprotein amine dehydrogenase"/>
    <property type="match status" value="1"/>
</dbReference>
<keyword evidence="4" id="KW-0539">Nucleus</keyword>
<reference evidence="6" key="1">
    <citation type="submission" date="2020-05" db="EMBL/GenBank/DDBJ databases">
        <title>Phylogenomic resolution of chytrid fungi.</title>
        <authorList>
            <person name="Stajich J.E."/>
            <person name="Amses K."/>
            <person name="Simmons R."/>
            <person name="Seto K."/>
            <person name="Myers J."/>
            <person name="Bonds A."/>
            <person name="Quandt C.A."/>
            <person name="Barry K."/>
            <person name="Liu P."/>
            <person name="Grigoriev I."/>
            <person name="Longcore J.E."/>
            <person name="James T.Y."/>
        </authorList>
    </citation>
    <scope>NUCLEOTIDE SEQUENCE</scope>
    <source>
        <strain evidence="6">PLAUS21</strain>
    </source>
</reference>
<name>A0AAD5ULH2_9FUNG</name>
<dbReference type="PANTHER" id="PTHR44040">
    <property type="entry name" value="RETINOBLASTOMA-BINDING PROTEIN 5"/>
    <property type="match status" value="1"/>
</dbReference>
<sequence length="368" mass="42389">MNVILLDPFEVTLPQDITASLTCDYHINVLKFNRRGTQLATGSQEGTICIWDMDTLGISMELKGHVQPITSLSFSRCGKFLLSSSRDWNVILWDLKSKSRMDTIRFTSAVQLAIIHPRKNSFIVLAHMDSPCLFVQEESQDMDWKKVILETPEPRKDTPTTIQYHPSGKYILVGTNKGFLLTFTEHGEYIKEQRISSSSIKQIQFNTSGREVLINSLDRIIRVFGVKDTTLQNEQKFLDAIDRMQWSKCHFSADGEYIAASTMSFIKMLEGPQEGMSDMTWHPTRPLIASVSNYYGHVNLWQHIPTQKFSSFEPLFTELDDNIEYIEEEDEYDIKERVIEKKNVYEEADVDIVQDDLVKLMSDTDDED</sequence>
<organism evidence="6 7">
    <name type="scientific">Boothiomyces macroporosus</name>
    <dbReference type="NCBI Taxonomy" id="261099"/>
    <lineage>
        <taxon>Eukaryota</taxon>
        <taxon>Fungi</taxon>
        <taxon>Fungi incertae sedis</taxon>
        <taxon>Chytridiomycota</taxon>
        <taxon>Chytridiomycota incertae sedis</taxon>
        <taxon>Chytridiomycetes</taxon>
        <taxon>Rhizophydiales</taxon>
        <taxon>Terramycetaceae</taxon>
        <taxon>Boothiomyces</taxon>
    </lineage>
</organism>
<dbReference type="Proteomes" id="UP001210925">
    <property type="component" value="Unassembled WGS sequence"/>
</dbReference>
<feature type="repeat" description="WD" evidence="5">
    <location>
        <begin position="27"/>
        <end position="55"/>
    </location>
</feature>
<evidence type="ECO:0000256" key="3">
    <source>
        <dbReference type="ARBA" id="ARBA00022737"/>
    </source>
</evidence>
<dbReference type="AlphaFoldDB" id="A0AAD5ULH2"/>
<evidence type="ECO:0000313" key="7">
    <source>
        <dbReference type="Proteomes" id="UP001210925"/>
    </source>
</evidence>
<dbReference type="Pfam" id="PF00400">
    <property type="entry name" value="WD40"/>
    <property type="match status" value="2"/>
</dbReference>
<keyword evidence="3" id="KW-0677">Repeat</keyword>
<dbReference type="InterPro" id="IPR019775">
    <property type="entry name" value="WD40_repeat_CS"/>
</dbReference>
<evidence type="ECO:0000256" key="5">
    <source>
        <dbReference type="PROSITE-ProRule" id="PRU00221"/>
    </source>
</evidence>
<dbReference type="SMART" id="SM00320">
    <property type="entry name" value="WD40"/>
    <property type="match status" value="5"/>
</dbReference>
<dbReference type="PROSITE" id="PS50294">
    <property type="entry name" value="WD_REPEATS_REGION"/>
    <property type="match status" value="1"/>
</dbReference>
<protein>
    <submittedName>
        <fullName evidence="6">Chromatin binding protein</fullName>
    </submittedName>
</protein>
<accession>A0AAD5ULH2</accession>
<gene>
    <name evidence="6" type="primary">SWD1</name>
    <name evidence="6" type="ORF">HK103_006523</name>
</gene>
<comment type="subcellular location">
    <subcellularLocation>
        <location evidence="1">Nucleus</location>
    </subcellularLocation>
</comment>
<keyword evidence="7" id="KW-1185">Reference proteome</keyword>
<dbReference type="PROSITE" id="PS00678">
    <property type="entry name" value="WD_REPEATS_1"/>
    <property type="match status" value="1"/>
</dbReference>
<evidence type="ECO:0000313" key="6">
    <source>
        <dbReference type="EMBL" id="KAJ3261214.1"/>
    </source>
</evidence>
<evidence type="ECO:0000256" key="2">
    <source>
        <dbReference type="ARBA" id="ARBA00022574"/>
    </source>
</evidence>
<dbReference type="InterPro" id="IPR015943">
    <property type="entry name" value="WD40/YVTN_repeat-like_dom_sf"/>
</dbReference>
<dbReference type="GO" id="GO:0048188">
    <property type="term" value="C:Set1C/COMPASS complex"/>
    <property type="evidence" value="ECO:0007669"/>
    <property type="project" value="InterPro"/>
</dbReference>
<feature type="repeat" description="WD" evidence="5">
    <location>
        <begin position="62"/>
        <end position="103"/>
    </location>
</feature>
<proteinExistence type="predicted"/>
<evidence type="ECO:0000256" key="1">
    <source>
        <dbReference type="ARBA" id="ARBA00004123"/>
    </source>
</evidence>
<dbReference type="InterPro" id="IPR037850">
    <property type="entry name" value="RBBP5/Swd1"/>
</dbReference>
<dbReference type="EMBL" id="JADGKB010000007">
    <property type="protein sequence ID" value="KAJ3261214.1"/>
    <property type="molecule type" value="Genomic_DNA"/>
</dbReference>
<dbReference type="InterPro" id="IPR001680">
    <property type="entry name" value="WD40_rpt"/>
</dbReference>